<feature type="compositionally biased region" description="Basic residues" evidence="1">
    <location>
        <begin position="172"/>
        <end position="181"/>
    </location>
</feature>
<evidence type="ECO:0000313" key="3">
    <source>
        <dbReference type="Proteomes" id="UP000765509"/>
    </source>
</evidence>
<evidence type="ECO:0000256" key="1">
    <source>
        <dbReference type="SAM" id="MobiDB-lite"/>
    </source>
</evidence>
<organism evidence="2 3">
    <name type="scientific">Austropuccinia psidii MF-1</name>
    <dbReference type="NCBI Taxonomy" id="1389203"/>
    <lineage>
        <taxon>Eukaryota</taxon>
        <taxon>Fungi</taxon>
        <taxon>Dikarya</taxon>
        <taxon>Basidiomycota</taxon>
        <taxon>Pucciniomycotina</taxon>
        <taxon>Pucciniomycetes</taxon>
        <taxon>Pucciniales</taxon>
        <taxon>Sphaerophragmiaceae</taxon>
        <taxon>Austropuccinia</taxon>
    </lineage>
</organism>
<evidence type="ECO:0000313" key="2">
    <source>
        <dbReference type="EMBL" id="MBW0491121.1"/>
    </source>
</evidence>
<dbReference type="EMBL" id="AVOT02010915">
    <property type="protein sequence ID" value="MBW0491121.1"/>
    <property type="molecule type" value="Genomic_DNA"/>
</dbReference>
<name>A0A9Q3CZ97_9BASI</name>
<feature type="region of interest" description="Disordered" evidence="1">
    <location>
        <begin position="158"/>
        <end position="181"/>
    </location>
</feature>
<sequence length="231" mass="26815">MYTSGTSQRAKKAFSEPEDLEQDTFHTEVVGKALMELIPTLPFTFQFNRNLKPQDWKDMDQVFQLHQLLKDLFKCGMDNKRFNLASHWEELGESLQNIFLKDIPLKDLMVITKGWNPTRHFRLLEERETRIRENQATIHAIEEKLTQTGPTLIASGSKRVDQTNSPVASHHSGTRRSVTKIHHSSQSQVVFRIRQGYKGKNKTSFSQSQRESDPMIQKLLELVKEVHKSQK</sequence>
<protein>
    <submittedName>
        <fullName evidence="2">Uncharacterized protein</fullName>
    </submittedName>
</protein>
<reference evidence="2" key="1">
    <citation type="submission" date="2021-03" db="EMBL/GenBank/DDBJ databases">
        <title>Draft genome sequence of rust myrtle Austropuccinia psidii MF-1, a brazilian biotype.</title>
        <authorList>
            <person name="Quecine M.C."/>
            <person name="Pachon D.M.R."/>
            <person name="Bonatelli M.L."/>
            <person name="Correr F.H."/>
            <person name="Franceschini L.M."/>
            <person name="Leite T.F."/>
            <person name="Margarido G.R.A."/>
            <person name="Almeida C.A."/>
            <person name="Ferrarezi J.A."/>
            <person name="Labate C.A."/>
        </authorList>
    </citation>
    <scope>NUCLEOTIDE SEQUENCE</scope>
    <source>
        <strain evidence="2">MF-1</strain>
    </source>
</reference>
<gene>
    <name evidence="2" type="ORF">O181_030836</name>
</gene>
<comment type="caution">
    <text evidence="2">The sequence shown here is derived from an EMBL/GenBank/DDBJ whole genome shotgun (WGS) entry which is preliminary data.</text>
</comment>
<dbReference type="Proteomes" id="UP000765509">
    <property type="component" value="Unassembled WGS sequence"/>
</dbReference>
<accession>A0A9Q3CZ97</accession>
<proteinExistence type="predicted"/>
<keyword evidence="3" id="KW-1185">Reference proteome</keyword>
<dbReference type="AlphaFoldDB" id="A0A9Q3CZ97"/>